<reference evidence="1 2" key="1">
    <citation type="submission" date="2019-08" db="EMBL/GenBank/DDBJ databases">
        <title>A chromosome-level genome assembly, high-density linkage maps, and genome scans reveal the genomic architecture of hybrid incompatibilities underlying speciation via character displacement in darters (Percidae: Etheostominae).</title>
        <authorList>
            <person name="Moran R.L."/>
            <person name="Catchen J.M."/>
            <person name="Fuller R.C."/>
        </authorList>
    </citation>
    <scope>NUCLEOTIDE SEQUENCE [LARGE SCALE GENOMIC DNA]</scope>
    <source>
        <strain evidence="1">EspeVRDwgs_2016</strain>
        <tissue evidence="1">Muscle</tissue>
    </source>
</reference>
<sequence length="102" mass="11835">IKRWVASAVNPTFHNSFEDVHILFEIVLDVIHCENGEVLVQMLSWLLSARQKPESHLRIEAHLWLLNHIGHLHQDDVERTLLTLLNNAQEMANSTTEQHRDA</sequence>
<dbReference type="InterPro" id="IPR029170">
    <property type="entry name" value="FAM180"/>
</dbReference>
<dbReference type="Proteomes" id="UP000327493">
    <property type="component" value="Chromosome 8"/>
</dbReference>
<evidence type="ECO:0000313" key="1">
    <source>
        <dbReference type="EMBL" id="KAA8590465.1"/>
    </source>
</evidence>
<keyword evidence="2" id="KW-1185">Reference proteome</keyword>
<protein>
    <submittedName>
        <fullName evidence="1">Uncharacterized protein</fullName>
    </submittedName>
</protein>
<organism evidence="1 2">
    <name type="scientific">Etheostoma spectabile</name>
    <name type="common">orangethroat darter</name>
    <dbReference type="NCBI Taxonomy" id="54343"/>
    <lineage>
        <taxon>Eukaryota</taxon>
        <taxon>Metazoa</taxon>
        <taxon>Chordata</taxon>
        <taxon>Craniata</taxon>
        <taxon>Vertebrata</taxon>
        <taxon>Euteleostomi</taxon>
        <taxon>Actinopterygii</taxon>
        <taxon>Neopterygii</taxon>
        <taxon>Teleostei</taxon>
        <taxon>Neoteleostei</taxon>
        <taxon>Acanthomorphata</taxon>
        <taxon>Eupercaria</taxon>
        <taxon>Perciformes</taxon>
        <taxon>Percoidei</taxon>
        <taxon>Percidae</taxon>
        <taxon>Etheostomatinae</taxon>
        <taxon>Etheostoma</taxon>
    </lineage>
</organism>
<gene>
    <name evidence="1" type="ORF">FQN60_014399</name>
</gene>
<dbReference type="Pfam" id="PF15173">
    <property type="entry name" value="FAM180"/>
    <property type="match status" value="2"/>
</dbReference>
<evidence type="ECO:0000313" key="2">
    <source>
        <dbReference type="Proteomes" id="UP000327493"/>
    </source>
</evidence>
<proteinExistence type="predicted"/>
<accession>A0A5J5DCA1</accession>
<dbReference type="EMBL" id="VOFY01000008">
    <property type="protein sequence ID" value="KAA8590465.1"/>
    <property type="molecule type" value="Genomic_DNA"/>
</dbReference>
<dbReference type="AlphaFoldDB" id="A0A5J5DCA1"/>
<feature type="non-terminal residue" evidence="1">
    <location>
        <position position="1"/>
    </location>
</feature>
<comment type="caution">
    <text evidence="1">The sequence shown here is derived from an EMBL/GenBank/DDBJ whole genome shotgun (WGS) entry which is preliminary data.</text>
</comment>
<name>A0A5J5DCA1_9PERO</name>